<dbReference type="EMBL" id="FOXR01000024">
    <property type="protein sequence ID" value="SFQ29004.1"/>
    <property type="molecule type" value="Genomic_DNA"/>
</dbReference>
<keyword evidence="3" id="KW-0132">Cell division</keyword>
<evidence type="ECO:0000313" key="4">
    <source>
        <dbReference type="Proteomes" id="UP000198577"/>
    </source>
</evidence>
<evidence type="ECO:0000256" key="2">
    <source>
        <dbReference type="SAM" id="Phobius"/>
    </source>
</evidence>
<dbReference type="AlphaFoldDB" id="A0A1I5XAT4"/>
<name>A0A1I5XAT4_9FIRM</name>
<organism evidence="3 4">
    <name type="scientific">Caldicoprobacter faecalis</name>
    <dbReference type="NCBI Taxonomy" id="937334"/>
    <lineage>
        <taxon>Bacteria</taxon>
        <taxon>Bacillati</taxon>
        <taxon>Bacillota</taxon>
        <taxon>Clostridia</taxon>
        <taxon>Caldicoprobacterales</taxon>
        <taxon>Caldicoprobacteraceae</taxon>
        <taxon>Caldicoprobacter</taxon>
    </lineage>
</organism>
<keyword evidence="2" id="KW-0812">Transmembrane</keyword>
<gene>
    <name evidence="3" type="ORF">SAMN05444406_1243</name>
</gene>
<protein>
    <submittedName>
        <fullName evidence="3">Cell division protein DivIC</fullName>
    </submittedName>
</protein>
<evidence type="ECO:0000256" key="1">
    <source>
        <dbReference type="SAM" id="Coils"/>
    </source>
</evidence>
<sequence length="95" mass="11620">MARRRYVLKPRAKLMIALLVAGYFIFTFIQQELKIREQHAQMEHLRQQIQQVEEYNAELERQVEYTKSEEYIEKAARERFGWVKKGEIKFIEKEN</sequence>
<keyword evidence="2" id="KW-1133">Transmembrane helix</keyword>
<dbReference type="Pfam" id="PF04977">
    <property type="entry name" value="DivIC"/>
    <property type="match status" value="1"/>
</dbReference>
<evidence type="ECO:0000313" key="3">
    <source>
        <dbReference type="EMBL" id="SFQ29004.1"/>
    </source>
</evidence>
<proteinExistence type="predicted"/>
<dbReference type="GO" id="GO:0051301">
    <property type="term" value="P:cell division"/>
    <property type="evidence" value="ECO:0007669"/>
    <property type="project" value="UniProtKB-KW"/>
</dbReference>
<reference evidence="3 4" key="1">
    <citation type="submission" date="2016-10" db="EMBL/GenBank/DDBJ databases">
        <authorList>
            <person name="de Groot N.N."/>
        </authorList>
    </citation>
    <scope>NUCLEOTIDE SEQUENCE [LARGE SCALE GENOMIC DNA]</scope>
    <source>
        <strain evidence="3 4">DSM 20678</strain>
    </source>
</reference>
<dbReference type="Proteomes" id="UP000198577">
    <property type="component" value="Unassembled WGS sequence"/>
</dbReference>
<dbReference type="OrthoDB" id="9815382at2"/>
<accession>A0A1I5XAT4</accession>
<dbReference type="InterPro" id="IPR007060">
    <property type="entry name" value="FtsL/DivIC"/>
</dbReference>
<dbReference type="RefSeq" id="WP_025748140.1">
    <property type="nucleotide sequence ID" value="NZ_FOXR01000024.1"/>
</dbReference>
<keyword evidence="3" id="KW-0131">Cell cycle</keyword>
<keyword evidence="1" id="KW-0175">Coiled coil</keyword>
<keyword evidence="2" id="KW-0472">Membrane</keyword>
<dbReference type="STRING" id="937334.SAMN05444406_1243"/>
<feature type="coiled-coil region" evidence="1">
    <location>
        <begin position="35"/>
        <end position="69"/>
    </location>
</feature>
<keyword evidence="4" id="KW-1185">Reference proteome</keyword>
<feature type="transmembrane region" description="Helical" evidence="2">
    <location>
        <begin position="12"/>
        <end position="29"/>
    </location>
</feature>